<feature type="domain" description="Lysozyme inhibitor LprI-like N-terminal" evidence="2">
    <location>
        <begin position="27"/>
        <end position="121"/>
    </location>
</feature>
<dbReference type="Pfam" id="PF07007">
    <property type="entry name" value="LprI"/>
    <property type="match status" value="1"/>
</dbReference>
<dbReference type="KEGG" id="pze:HU754_000330"/>
<feature type="signal peptide" evidence="1">
    <location>
        <begin position="1"/>
        <end position="18"/>
    </location>
</feature>
<dbReference type="EMBL" id="CP077090">
    <property type="protein sequence ID" value="QXI11899.1"/>
    <property type="molecule type" value="Genomic_DNA"/>
</dbReference>
<evidence type="ECO:0000313" key="3">
    <source>
        <dbReference type="EMBL" id="QXI11899.1"/>
    </source>
</evidence>
<organism evidence="3 4">
    <name type="scientific">Pseudomonas zeae</name>
    <dbReference type="NCBI Taxonomy" id="2745510"/>
    <lineage>
        <taxon>Bacteria</taxon>
        <taxon>Pseudomonadati</taxon>
        <taxon>Pseudomonadota</taxon>
        <taxon>Gammaproteobacteria</taxon>
        <taxon>Pseudomonadales</taxon>
        <taxon>Pseudomonadaceae</taxon>
        <taxon>Pseudomonas</taxon>
    </lineage>
</organism>
<dbReference type="AlphaFoldDB" id="A0A9E6NPW0"/>
<gene>
    <name evidence="3" type="ORF">HU754_000330</name>
</gene>
<dbReference type="RefSeq" id="WP_186620189.1">
    <property type="nucleotide sequence ID" value="NZ_CP077090.1"/>
</dbReference>
<dbReference type="InterPro" id="IPR009739">
    <property type="entry name" value="LprI-like_N"/>
</dbReference>
<proteinExistence type="predicted"/>
<accession>A0A9E6NPW0</accession>
<dbReference type="Gene3D" id="1.20.1270.180">
    <property type="match status" value="1"/>
</dbReference>
<evidence type="ECO:0000256" key="1">
    <source>
        <dbReference type="SAM" id="SignalP"/>
    </source>
</evidence>
<evidence type="ECO:0000313" key="4">
    <source>
        <dbReference type="Proteomes" id="UP000627092"/>
    </source>
</evidence>
<dbReference type="Proteomes" id="UP000627092">
    <property type="component" value="Chromosome"/>
</dbReference>
<reference evidence="3" key="2">
    <citation type="journal article" date="2021" name="Microorganisms">
        <title>The Ever-Expanding Pseudomonas Genus: Description of 43 New Species and Partition of the Pseudomonas putida Group.</title>
        <authorList>
            <person name="Girard L."/>
            <person name="Lood C."/>
            <person name="Hofte M."/>
            <person name="Vandamme P."/>
            <person name="Rokni-Zadeh H."/>
            <person name="van Noort V."/>
            <person name="Lavigne R."/>
            <person name="De Mot R."/>
        </authorList>
    </citation>
    <scope>NUCLEOTIDE SEQUENCE</scope>
    <source>
        <strain evidence="3">OE 48.2</strain>
    </source>
</reference>
<evidence type="ECO:0000259" key="2">
    <source>
        <dbReference type="Pfam" id="PF07007"/>
    </source>
</evidence>
<feature type="chain" id="PRO_5038869845" evidence="1">
    <location>
        <begin position="19"/>
        <end position="131"/>
    </location>
</feature>
<protein>
    <submittedName>
        <fullName evidence="3">DUF1311 domain-containing protein</fullName>
    </submittedName>
</protein>
<keyword evidence="1" id="KW-0732">Signal</keyword>
<sequence length="131" mass="14498">MRNLLLLIGLLVPLSVAAAQSDCASISASQQVDICAKQAKESADSNLNSSYQKLIKRVASQYQVDAALRGDYMQKLKESQRAWLKLRDTNCALEAFEVEVGQPAYLTTVNNCVARMSLERSIYLDKTLPDL</sequence>
<reference evidence="3" key="1">
    <citation type="journal article" date="2020" name="Microorganisms">
        <title>Reliable Identification of Environmental Pseudomonas Isolates Using the rpoD Gene.</title>
        <authorList>
            <consortium name="The Broad Institute Genome Sequencing Platform"/>
            <person name="Girard L."/>
            <person name="Lood C."/>
            <person name="Rokni-Zadeh H."/>
            <person name="van Noort V."/>
            <person name="Lavigne R."/>
            <person name="De Mot R."/>
        </authorList>
    </citation>
    <scope>NUCLEOTIDE SEQUENCE</scope>
    <source>
        <strain evidence="3">OE 48.2</strain>
    </source>
</reference>
<name>A0A9E6NPW0_9PSED</name>